<evidence type="ECO:0000313" key="7">
    <source>
        <dbReference type="Proteomes" id="UP000216020"/>
    </source>
</evidence>
<dbReference type="SUPFAM" id="SSF53850">
    <property type="entry name" value="Periplasmic binding protein-like II"/>
    <property type="match status" value="1"/>
</dbReference>
<dbReference type="InterPro" id="IPR036390">
    <property type="entry name" value="WH_DNA-bd_sf"/>
</dbReference>
<dbReference type="InterPro" id="IPR000847">
    <property type="entry name" value="LysR_HTH_N"/>
</dbReference>
<dbReference type="Pfam" id="PF00126">
    <property type="entry name" value="HTH_1"/>
    <property type="match status" value="1"/>
</dbReference>
<dbReference type="AlphaFoldDB" id="A0A261SLE6"/>
<dbReference type="InterPro" id="IPR005119">
    <property type="entry name" value="LysR_subst-bd"/>
</dbReference>
<dbReference type="InterPro" id="IPR036388">
    <property type="entry name" value="WH-like_DNA-bd_sf"/>
</dbReference>
<keyword evidence="7" id="KW-1185">Reference proteome</keyword>
<dbReference type="FunFam" id="1.10.10.10:FF:000001">
    <property type="entry name" value="LysR family transcriptional regulator"/>
    <property type="match status" value="1"/>
</dbReference>
<proteinExistence type="inferred from homology"/>
<gene>
    <name evidence="6" type="ORF">CAL29_07835</name>
</gene>
<dbReference type="GO" id="GO:0003700">
    <property type="term" value="F:DNA-binding transcription factor activity"/>
    <property type="evidence" value="ECO:0007669"/>
    <property type="project" value="InterPro"/>
</dbReference>
<dbReference type="Gene3D" id="3.40.190.10">
    <property type="entry name" value="Periplasmic binding protein-like II"/>
    <property type="match status" value="2"/>
</dbReference>
<dbReference type="OrthoDB" id="8651113at2"/>
<dbReference type="Pfam" id="PF03466">
    <property type="entry name" value="LysR_substrate"/>
    <property type="match status" value="1"/>
</dbReference>
<evidence type="ECO:0000256" key="2">
    <source>
        <dbReference type="ARBA" id="ARBA00023015"/>
    </source>
</evidence>
<dbReference type="SUPFAM" id="SSF46785">
    <property type="entry name" value="Winged helix' DNA-binding domain"/>
    <property type="match status" value="1"/>
</dbReference>
<evidence type="ECO:0000256" key="4">
    <source>
        <dbReference type="ARBA" id="ARBA00023163"/>
    </source>
</evidence>
<accession>A0A261SLE6</accession>
<keyword evidence="2" id="KW-0805">Transcription regulation</keyword>
<comment type="similarity">
    <text evidence="1">Belongs to the LysR transcriptional regulatory family.</text>
</comment>
<evidence type="ECO:0000256" key="1">
    <source>
        <dbReference type="ARBA" id="ARBA00009437"/>
    </source>
</evidence>
<organism evidence="6 7">
    <name type="scientific">Bordetella genomosp. 10</name>
    <dbReference type="NCBI Taxonomy" id="1416804"/>
    <lineage>
        <taxon>Bacteria</taxon>
        <taxon>Pseudomonadati</taxon>
        <taxon>Pseudomonadota</taxon>
        <taxon>Betaproteobacteria</taxon>
        <taxon>Burkholderiales</taxon>
        <taxon>Alcaligenaceae</taxon>
        <taxon>Bordetella</taxon>
    </lineage>
</organism>
<reference evidence="7" key="1">
    <citation type="submission" date="2017-05" db="EMBL/GenBank/DDBJ databases">
        <title>Complete and WGS of Bordetella genogroups.</title>
        <authorList>
            <person name="Spilker T."/>
            <person name="Lipuma J."/>
        </authorList>
    </citation>
    <scope>NUCLEOTIDE SEQUENCE [LARGE SCALE GENOMIC DNA]</scope>
    <source>
        <strain evidence="7">AU16122</strain>
    </source>
</reference>
<keyword evidence="4" id="KW-0804">Transcription</keyword>
<evidence type="ECO:0000256" key="3">
    <source>
        <dbReference type="ARBA" id="ARBA00023125"/>
    </source>
</evidence>
<evidence type="ECO:0000259" key="5">
    <source>
        <dbReference type="PROSITE" id="PS50931"/>
    </source>
</evidence>
<dbReference type="PANTHER" id="PTHR30126:SF94">
    <property type="entry name" value="LYSR FAMILY TRANSCRIPTIONAL REGULATOR"/>
    <property type="match status" value="1"/>
</dbReference>
<comment type="caution">
    <text evidence="6">The sequence shown here is derived from an EMBL/GenBank/DDBJ whole genome shotgun (WGS) entry which is preliminary data.</text>
</comment>
<dbReference type="PROSITE" id="PS50931">
    <property type="entry name" value="HTH_LYSR"/>
    <property type="match status" value="1"/>
</dbReference>
<dbReference type="RefSeq" id="WP_094852328.1">
    <property type="nucleotide sequence ID" value="NZ_NEVM01000001.1"/>
</dbReference>
<protein>
    <submittedName>
        <fullName evidence="6">LysR family transcriptional regulator</fullName>
    </submittedName>
</protein>
<keyword evidence="3" id="KW-0238">DNA-binding</keyword>
<dbReference type="Gene3D" id="1.10.10.10">
    <property type="entry name" value="Winged helix-like DNA-binding domain superfamily/Winged helix DNA-binding domain"/>
    <property type="match status" value="1"/>
</dbReference>
<dbReference type="EMBL" id="NEVM01000001">
    <property type="protein sequence ID" value="OZI38226.1"/>
    <property type="molecule type" value="Genomic_DNA"/>
</dbReference>
<dbReference type="Proteomes" id="UP000216020">
    <property type="component" value="Unassembled WGS sequence"/>
</dbReference>
<name>A0A261SLE6_9BORD</name>
<feature type="domain" description="HTH lysR-type" evidence="5">
    <location>
        <begin position="1"/>
        <end position="58"/>
    </location>
</feature>
<dbReference type="GO" id="GO:0000976">
    <property type="term" value="F:transcription cis-regulatory region binding"/>
    <property type="evidence" value="ECO:0007669"/>
    <property type="project" value="TreeGrafter"/>
</dbReference>
<evidence type="ECO:0000313" key="6">
    <source>
        <dbReference type="EMBL" id="OZI38226.1"/>
    </source>
</evidence>
<dbReference type="PANTHER" id="PTHR30126">
    <property type="entry name" value="HTH-TYPE TRANSCRIPTIONAL REGULATOR"/>
    <property type="match status" value="1"/>
</dbReference>
<dbReference type="CDD" id="cd05466">
    <property type="entry name" value="PBP2_LTTR_substrate"/>
    <property type="match status" value="1"/>
</dbReference>
<sequence>MTLKQLEAFYWAATCASFAIAAERLHLSVSSLSKRISELEAVLGQPLFDRRSQRARLTPAGEKLLPRAQALLQQAQDLRASMAQPAEIEGVCRFGVGELTALTWLPKLVAAARKRYPRLRMEPYVDVGGELRRRVRNGSLDFAIVAGNPSAPSIRPLGEARYTWCAAPALVGDTPRITPELLRRHPLVTLPQEAGTTRILDDWLGASGMAAAQPLTCNSWGAVAGLLLEGMGIGFLPVSWATALAQRDALRILRARPALAALPYAFSHRDDDTRPLIDAMYALARRTVDFGMAVRLL</sequence>